<accession>A0A8D9E6I3</accession>
<reference evidence="2" key="1">
    <citation type="submission" date="2021-05" db="EMBL/GenBank/DDBJ databases">
        <authorList>
            <person name="Alioto T."/>
            <person name="Alioto T."/>
            <person name="Gomez Garrido J."/>
        </authorList>
    </citation>
    <scope>NUCLEOTIDE SEQUENCE</scope>
</reference>
<feature type="chain" id="PRO_5036429081" evidence="1">
    <location>
        <begin position="26"/>
        <end position="190"/>
    </location>
</feature>
<dbReference type="EMBL" id="HBUF01418627">
    <property type="protein sequence ID" value="CAG6740369.1"/>
    <property type="molecule type" value="Transcribed_RNA"/>
</dbReference>
<feature type="signal peptide" evidence="1">
    <location>
        <begin position="1"/>
        <end position="25"/>
    </location>
</feature>
<dbReference type="AlphaFoldDB" id="A0A8D9E6I3"/>
<evidence type="ECO:0000256" key="1">
    <source>
        <dbReference type="SAM" id="SignalP"/>
    </source>
</evidence>
<organism evidence="2">
    <name type="scientific">Cacopsylla melanoneura</name>
    <dbReference type="NCBI Taxonomy" id="428564"/>
    <lineage>
        <taxon>Eukaryota</taxon>
        <taxon>Metazoa</taxon>
        <taxon>Ecdysozoa</taxon>
        <taxon>Arthropoda</taxon>
        <taxon>Hexapoda</taxon>
        <taxon>Insecta</taxon>
        <taxon>Pterygota</taxon>
        <taxon>Neoptera</taxon>
        <taxon>Paraneoptera</taxon>
        <taxon>Hemiptera</taxon>
        <taxon>Sternorrhyncha</taxon>
        <taxon>Psylloidea</taxon>
        <taxon>Psyllidae</taxon>
        <taxon>Psyllinae</taxon>
        <taxon>Cacopsylla</taxon>
    </lineage>
</organism>
<sequence>MSSRTSFVLSSGVVLLLSLCSASYADFTIAEFANIVGTCYADAVRERYDISLPMDDVERNVANLDFNANKDLAFEQGVPTFDDAIVFLDDTVKNCFQNYITEKGYPESIGSSAITMACVCVRFRDVRPNLNCDAIGEAVVKLDEPLIYGVFEKGDLDFTDPKNTDVTSMVLTYVMQCTGNVVPLVRRRLL</sequence>
<proteinExistence type="predicted"/>
<dbReference type="EMBL" id="HBUF01418628">
    <property type="protein sequence ID" value="CAG6740370.1"/>
    <property type="molecule type" value="Transcribed_RNA"/>
</dbReference>
<name>A0A8D9E6I3_9HEMI</name>
<evidence type="ECO:0000313" key="2">
    <source>
        <dbReference type="EMBL" id="CAG6740370.1"/>
    </source>
</evidence>
<keyword evidence="1" id="KW-0732">Signal</keyword>
<protein>
    <submittedName>
        <fullName evidence="2">Uncharacterized protein</fullName>
    </submittedName>
</protein>